<dbReference type="AlphaFoldDB" id="A0A167EKD7"/>
<dbReference type="Proteomes" id="UP000076863">
    <property type="component" value="Unassembled WGS sequence"/>
</dbReference>
<dbReference type="OrthoDB" id="4177740at2759"/>
<proteinExistence type="predicted"/>
<comment type="caution">
    <text evidence="1">The sequence shown here is derived from an EMBL/GenBank/DDBJ whole genome shotgun (WGS) entry which is preliminary data.</text>
</comment>
<name>A0A167EKD7_9HYPO</name>
<evidence type="ECO:0000313" key="2">
    <source>
        <dbReference type="Proteomes" id="UP000076863"/>
    </source>
</evidence>
<protein>
    <submittedName>
        <fullName evidence="1">Uncharacterized protein</fullName>
    </submittedName>
</protein>
<evidence type="ECO:0000313" key="1">
    <source>
        <dbReference type="EMBL" id="OAA44066.1"/>
    </source>
</evidence>
<reference evidence="1 2" key="1">
    <citation type="journal article" date="2016" name="Genome Biol. Evol.">
        <title>Divergent and convergent evolution of fungal pathogenicity.</title>
        <authorList>
            <person name="Shang Y."/>
            <person name="Xiao G."/>
            <person name="Zheng P."/>
            <person name="Cen K."/>
            <person name="Zhan S."/>
            <person name="Wang C."/>
        </authorList>
    </citation>
    <scope>NUCLEOTIDE SEQUENCE [LARGE SCALE GENOMIC DNA]</scope>
    <source>
        <strain evidence="1 2">RCEF 3172</strain>
    </source>
</reference>
<dbReference type="EMBL" id="AZHA01000011">
    <property type="protein sequence ID" value="OAA44066.1"/>
    <property type="molecule type" value="Genomic_DNA"/>
</dbReference>
<sequence>MPCCAPGVSSANITSADELQHAAIQQIQLEKMKHLREALRGIEVPTLKNDVLGELSIAFGTQLNVDGVPNSPSEVSSTFFAPCDWPLETLQSETRRARWAWSDWSRRTIDPAILLLVPESVTHWFYKSLLRLSRRAPDLWDSYCSPGSIREATGLYLPCRDFYPEPSSWTAYHTSYGKWVQFSPVASELPHASCLVLDSGTPEDDKILLSEAESAAALVEFQLKDSGYTNHHTKPVLVATIMRNQTARLTQAHFDGKQNMLVLRQSRTLDLSGAEPSPDAWLLLRWIASQQIGETRYSGDGAKERLLRDDPTNLASQIPV</sequence>
<gene>
    <name evidence="1" type="ORF">BBO_04422</name>
</gene>
<accession>A0A167EKD7</accession>
<keyword evidence="2" id="KW-1185">Reference proteome</keyword>
<organism evidence="1 2">
    <name type="scientific">Beauveria brongniartii RCEF 3172</name>
    <dbReference type="NCBI Taxonomy" id="1081107"/>
    <lineage>
        <taxon>Eukaryota</taxon>
        <taxon>Fungi</taxon>
        <taxon>Dikarya</taxon>
        <taxon>Ascomycota</taxon>
        <taxon>Pezizomycotina</taxon>
        <taxon>Sordariomycetes</taxon>
        <taxon>Hypocreomycetidae</taxon>
        <taxon>Hypocreales</taxon>
        <taxon>Cordycipitaceae</taxon>
        <taxon>Beauveria</taxon>
        <taxon>Beauveria brongniartii</taxon>
    </lineage>
</organism>